<dbReference type="PROSITE" id="PS51186">
    <property type="entry name" value="GNAT"/>
    <property type="match status" value="1"/>
</dbReference>
<proteinExistence type="predicted"/>
<dbReference type="InterPro" id="IPR000182">
    <property type="entry name" value="GNAT_dom"/>
</dbReference>
<evidence type="ECO:0000313" key="2">
    <source>
        <dbReference type="EMBL" id="MBF5027189.1"/>
    </source>
</evidence>
<gene>
    <name evidence="2" type="ORF">IC612_05190</name>
</gene>
<evidence type="ECO:0000259" key="1">
    <source>
        <dbReference type="PROSITE" id="PS51186"/>
    </source>
</evidence>
<comment type="caution">
    <text evidence="2">The sequence shown here is derived from an EMBL/GenBank/DDBJ whole genome shotgun (WGS) entry which is preliminary data.</text>
</comment>
<dbReference type="AlphaFoldDB" id="A0A931EBK7"/>
<accession>A0A931EBK7</accession>
<name>A0A931EBK7_9FLAO</name>
<dbReference type="Pfam" id="PF00583">
    <property type="entry name" value="Acetyltransf_1"/>
    <property type="match status" value="1"/>
</dbReference>
<dbReference type="Gene3D" id="3.40.630.30">
    <property type="match status" value="1"/>
</dbReference>
<dbReference type="InterPro" id="IPR016181">
    <property type="entry name" value="Acyl_CoA_acyltransferase"/>
</dbReference>
<organism evidence="2 3">
    <name type="scientific">Planobacterium oryzisoli</name>
    <dbReference type="NCBI Taxonomy" id="2771435"/>
    <lineage>
        <taxon>Bacteria</taxon>
        <taxon>Pseudomonadati</taxon>
        <taxon>Bacteroidota</taxon>
        <taxon>Flavobacteriia</taxon>
        <taxon>Flavobacteriales</taxon>
        <taxon>Weeksellaceae</taxon>
        <taxon>Chryseobacterium group</taxon>
        <taxon>Chryseobacterium</taxon>
    </lineage>
</organism>
<feature type="domain" description="N-acetyltransferase" evidence="1">
    <location>
        <begin position="13"/>
        <end position="151"/>
    </location>
</feature>
<dbReference type="RefSeq" id="WP_194739120.1">
    <property type="nucleotide sequence ID" value="NZ_JADKYY010000005.1"/>
</dbReference>
<sequence length="185" mass="21310">MDYSQPNHTLSLKKVRKSDMLEIERIYSSYQRTFPIEERRSLNAYLRLFTNPSVFVYAISQQSESSGYFIVWQLSSFSFLEHFEIYPAERGRGLGSTALNALLDLHPQMVLEIVPPESSPTALRRLQFYQKAGFEVVSTSYKQPAYQKELPQVPLFLLANYPVQNTATLEKEIHQSVYAADGLFI</sequence>
<dbReference type="SUPFAM" id="SSF55729">
    <property type="entry name" value="Acyl-CoA N-acyltransferases (Nat)"/>
    <property type="match status" value="1"/>
</dbReference>
<protein>
    <submittedName>
        <fullName evidence="2">GNAT family N-acetyltransferase</fullName>
    </submittedName>
</protein>
<evidence type="ECO:0000313" key="3">
    <source>
        <dbReference type="Proteomes" id="UP000694480"/>
    </source>
</evidence>
<dbReference type="Proteomes" id="UP000694480">
    <property type="component" value="Unassembled WGS sequence"/>
</dbReference>
<dbReference type="EMBL" id="JADKYY010000005">
    <property type="protein sequence ID" value="MBF5027189.1"/>
    <property type="molecule type" value="Genomic_DNA"/>
</dbReference>
<reference evidence="2" key="1">
    <citation type="submission" date="2020-11" db="EMBL/GenBank/DDBJ databases">
        <title>Genome seq and assembly of Planobacterium sp.</title>
        <authorList>
            <person name="Chhetri G."/>
        </authorList>
    </citation>
    <scope>NUCLEOTIDE SEQUENCE</scope>
    <source>
        <strain evidence="2">GCR5</strain>
    </source>
</reference>
<dbReference type="GO" id="GO:0016747">
    <property type="term" value="F:acyltransferase activity, transferring groups other than amino-acyl groups"/>
    <property type="evidence" value="ECO:0007669"/>
    <property type="project" value="InterPro"/>
</dbReference>
<keyword evidence="3" id="KW-1185">Reference proteome</keyword>